<feature type="active site" description="Proton donor" evidence="6">
    <location>
        <position position="112"/>
    </location>
</feature>
<evidence type="ECO:0000313" key="8">
    <source>
        <dbReference type="EMBL" id="MFC4363139.1"/>
    </source>
</evidence>
<evidence type="ECO:0000256" key="1">
    <source>
        <dbReference type="ARBA" id="ARBA00005054"/>
    </source>
</evidence>
<evidence type="ECO:0000256" key="4">
    <source>
        <dbReference type="ARBA" id="ARBA00038440"/>
    </source>
</evidence>
<dbReference type="GO" id="GO:0004644">
    <property type="term" value="F:phosphoribosylglycinamide formyltransferase activity"/>
    <property type="evidence" value="ECO:0007669"/>
    <property type="project" value="UniProtKB-EC"/>
</dbReference>
<feature type="binding site" evidence="6">
    <location>
        <begin position="15"/>
        <end position="17"/>
    </location>
    <ligand>
        <name>N(1)-(5-phospho-beta-D-ribosyl)glycinamide</name>
        <dbReference type="ChEBI" id="CHEBI:143788"/>
    </ligand>
</feature>
<comment type="pathway">
    <text evidence="1 6">Purine metabolism; IMP biosynthesis via de novo pathway; N(2)-formyl-N(1)-(5-phospho-D-ribosyl)glycinamide from N(1)-(5-phospho-D-ribosyl)glycinamide (10-formyl THF route): step 1/1.</text>
</comment>
<evidence type="ECO:0000256" key="6">
    <source>
        <dbReference type="HAMAP-Rule" id="MF_01930"/>
    </source>
</evidence>
<evidence type="ECO:0000313" key="9">
    <source>
        <dbReference type="Proteomes" id="UP001595840"/>
    </source>
</evidence>
<dbReference type="Pfam" id="PF00551">
    <property type="entry name" value="Formyl_trans_N"/>
    <property type="match status" value="1"/>
</dbReference>
<dbReference type="InterPro" id="IPR036477">
    <property type="entry name" value="Formyl_transf_N_sf"/>
</dbReference>
<protein>
    <recommendedName>
        <fullName evidence="6">Phosphoribosylglycinamide formyltransferase</fullName>
        <ecNumber evidence="6">2.1.2.2</ecNumber>
    </recommendedName>
    <alternativeName>
        <fullName evidence="6">5'-phosphoribosylglycinamide transformylase</fullName>
    </alternativeName>
    <alternativeName>
        <fullName evidence="6">GAR transformylase</fullName>
        <shortName evidence="6">GART</shortName>
    </alternativeName>
</protein>
<sequence length="218" mass="23578">MSPLPRVVVLLSGSGTNLQALIDSAAKSELGAQLVGVISNRPAAFGLERAAKAGIATRLVDHTLFDSREAFDTALMAEIDLFKPDIVVLAGFMRILTPAFTEHYLGKMLNIHPSLLPKFQGLHTHQRAIDAGDNCHGVTVHFVTAELDGGPAAIQAIVPIEKQDDAASLAQRVQVQEHIIYPMAVNWLASGRLRYQAGKAWLDESPLPVQGFQIDSRL</sequence>
<dbReference type="PROSITE" id="PS00373">
    <property type="entry name" value="GART"/>
    <property type="match status" value="1"/>
</dbReference>
<comment type="catalytic activity">
    <reaction evidence="5 6">
        <text>N(1)-(5-phospho-beta-D-ribosyl)glycinamide + (6R)-10-formyltetrahydrofolate = N(2)-formyl-N(1)-(5-phospho-beta-D-ribosyl)glycinamide + (6S)-5,6,7,8-tetrahydrofolate + H(+)</text>
        <dbReference type="Rhea" id="RHEA:15053"/>
        <dbReference type="ChEBI" id="CHEBI:15378"/>
        <dbReference type="ChEBI" id="CHEBI:57453"/>
        <dbReference type="ChEBI" id="CHEBI:143788"/>
        <dbReference type="ChEBI" id="CHEBI:147286"/>
        <dbReference type="ChEBI" id="CHEBI:195366"/>
        <dbReference type="EC" id="2.1.2.2"/>
    </reaction>
</comment>
<dbReference type="EC" id="2.1.2.2" evidence="6"/>
<dbReference type="InterPro" id="IPR001555">
    <property type="entry name" value="GART_AS"/>
</dbReference>
<feature type="site" description="Raises pKa of active site His" evidence="6">
    <location>
        <position position="148"/>
    </location>
</feature>
<dbReference type="Proteomes" id="UP001595840">
    <property type="component" value="Unassembled WGS sequence"/>
</dbReference>
<comment type="similarity">
    <text evidence="4 6">Belongs to the GART family.</text>
</comment>
<feature type="binding site" evidence="6">
    <location>
        <begin position="93"/>
        <end position="96"/>
    </location>
    <ligand>
        <name>(6R)-10-formyltetrahydrofolate</name>
        <dbReference type="ChEBI" id="CHEBI:195366"/>
    </ligand>
</feature>
<dbReference type="RefSeq" id="WP_290265037.1">
    <property type="nucleotide sequence ID" value="NZ_JAUFQG010000006.1"/>
</dbReference>
<dbReference type="NCBIfam" id="TIGR00639">
    <property type="entry name" value="PurN"/>
    <property type="match status" value="1"/>
</dbReference>
<keyword evidence="2 6" id="KW-0808">Transferase</keyword>
<dbReference type="Gene3D" id="3.40.50.170">
    <property type="entry name" value="Formyl transferase, N-terminal domain"/>
    <property type="match status" value="1"/>
</dbReference>
<feature type="binding site" evidence="6">
    <location>
        <position position="110"/>
    </location>
    <ligand>
        <name>(6R)-10-formyltetrahydrofolate</name>
        <dbReference type="ChEBI" id="CHEBI:195366"/>
    </ligand>
</feature>
<evidence type="ECO:0000259" key="7">
    <source>
        <dbReference type="Pfam" id="PF00551"/>
    </source>
</evidence>
<gene>
    <name evidence="6 8" type="primary">purN</name>
    <name evidence="8" type="ORF">ACFOX3_12550</name>
</gene>
<evidence type="ECO:0000256" key="5">
    <source>
        <dbReference type="ARBA" id="ARBA00047664"/>
    </source>
</evidence>
<dbReference type="InterPro" id="IPR004607">
    <property type="entry name" value="GART"/>
</dbReference>
<feature type="binding site" evidence="6">
    <location>
        <position position="68"/>
    </location>
    <ligand>
        <name>(6R)-10-formyltetrahydrofolate</name>
        <dbReference type="ChEBI" id="CHEBI:195366"/>
    </ligand>
</feature>
<name>A0ABV8V5F4_9GAMM</name>
<evidence type="ECO:0000256" key="2">
    <source>
        <dbReference type="ARBA" id="ARBA00022679"/>
    </source>
</evidence>
<dbReference type="InterPro" id="IPR002376">
    <property type="entry name" value="Formyl_transf_N"/>
</dbReference>
<dbReference type="EMBL" id="JBHSCX010000015">
    <property type="protein sequence ID" value="MFC4363139.1"/>
    <property type="molecule type" value="Genomic_DNA"/>
</dbReference>
<keyword evidence="9" id="KW-1185">Reference proteome</keyword>
<dbReference type="PANTHER" id="PTHR43369:SF2">
    <property type="entry name" value="PHOSPHORIBOSYLGLYCINAMIDE FORMYLTRANSFERASE"/>
    <property type="match status" value="1"/>
</dbReference>
<comment type="function">
    <text evidence="6">Catalyzes the transfer of a formyl group from 10-formyltetrahydrofolate to 5-phospho-ribosyl-glycinamide (GAR), producing 5-phospho-ribosyl-N-formylglycinamide (FGAR) and tetrahydrofolate.</text>
</comment>
<reference evidence="9" key="1">
    <citation type="journal article" date="2019" name="Int. J. Syst. Evol. Microbiol.">
        <title>The Global Catalogue of Microorganisms (GCM) 10K type strain sequencing project: providing services to taxonomists for standard genome sequencing and annotation.</title>
        <authorList>
            <consortium name="The Broad Institute Genomics Platform"/>
            <consortium name="The Broad Institute Genome Sequencing Center for Infectious Disease"/>
            <person name="Wu L."/>
            <person name="Ma J."/>
        </authorList>
    </citation>
    <scope>NUCLEOTIDE SEQUENCE [LARGE SCALE GENOMIC DNA]</scope>
    <source>
        <strain evidence="9">CECT 8570</strain>
    </source>
</reference>
<accession>A0ABV8V5F4</accession>
<dbReference type="CDD" id="cd08645">
    <property type="entry name" value="FMT_core_GART"/>
    <property type="match status" value="1"/>
</dbReference>
<evidence type="ECO:0000256" key="3">
    <source>
        <dbReference type="ARBA" id="ARBA00022755"/>
    </source>
</evidence>
<feature type="domain" description="Formyl transferase N-terminal" evidence="7">
    <location>
        <begin position="6"/>
        <end position="185"/>
    </location>
</feature>
<proteinExistence type="inferred from homology"/>
<dbReference type="HAMAP" id="MF_01930">
    <property type="entry name" value="PurN"/>
    <property type="match status" value="1"/>
</dbReference>
<comment type="caution">
    <text evidence="8">The sequence shown here is derived from an EMBL/GenBank/DDBJ whole genome shotgun (WGS) entry which is preliminary data.</text>
</comment>
<dbReference type="PANTHER" id="PTHR43369">
    <property type="entry name" value="PHOSPHORIBOSYLGLYCINAMIDE FORMYLTRANSFERASE"/>
    <property type="match status" value="1"/>
</dbReference>
<dbReference type="SUPFAM" id="SSF53328">
    <property type="entry name" value="Formyltransferase"/>
    <property type="match status" value="1"/>
</dbReference>
<organism evidence="8 9">
    <name type="scientific">Simiduia curdlanivorans</name>
    <dbReference type="NCBI Taxonomy" id="1492769"/>
    <lineage>
        <taxon>Bacteria</taxon>
        <taxon>Pseudomonadati</taxon>
        <taxon>Pseudomonadota</taxon>
        <taxon>Gammaproteobacteria</taxon>
        <taxon>Cellvibrionales</taxon>
        <taxon>Cellvibrionaceae</taxon>
        <taxon>Simiduia</taxon>
    </lineage>
</organism>
<keyword evidence="3 6" id="KW-0658">Purine biosynthesis</keyword>